<evidence type="ECO:0000313" key="2">
    <source>
        <dbReference type="Proteomes" id="UP001176806"/>
    </source>
</evidence>
<dbReference type="Proteomes" id="UP001176806">
    <property type="component" value="Unassembled WGS sequence"/>
</dbReference>
<protein>
    <recommendedName>
        <fullName evidence="3">Lipoprotein</fullName>
    </recommendedName>
</protein>
<organism evidence="1 2">
    <name type="scientific">Flavivirga jejuensis</name>
    <dbReference type="NCBI Taxonomy" id="870487"/>
    <lineage>
        <taxon>Bacteria</taxon>
        <taxon>Pseudomonadati</taxon>
        <taxon>Bacteroidota</taxon>
        <taxon>Flavobacteriia</taxon>
        <taxon>Flavobacteriales</taxon>
        <taxon>Flavobacteriaceae</taxon>
        <taxon>Flavivirga</taxon>
    </lineage>
</organism>
<reference evidence="1" key="1">
    <citation type="submission" date="2023-07" db="EMBL/GenBank/DDBJ databases">
        <title>Two novel species in the genus Flavivirga.</title>
        <authorList>
            <person name="Kwon K."/>
        </authorList>
    </citation>
    <scope>NUCLEOTIDE SEQUENCE</scope>
    <source>
        <strain evidence="1">KACC 14158</strain>
    </source>
</reference>
<accession>A0ABT8WPD1</accession>
<sequence length="90" mass="10745">MNKIINIIVVIFILGYISCKKENRINFKEGSFKIVHDDSSVSHIIRDRNYQIKYFLDNPDEVQVFKINWKNKNKYVLEVLNKKISLILFP</sequence>
<comment type="caution">
    <text evidence="1">The sequence shown here is derived from an EMBL/GenBank/DDBJ whole genome shotgun (WGS) entry which is preliminary data.</text>
</comment>
<proteinExistence type="predicted"/>
<evidence type="ECO:0000313" key="1">
    <source>
        <dbReference type="EMBL" id="MDO5975022.1"/>
    </source>
</evidence>
<gene>
    <name evidence="1" type="ORF">Q4Q40_12555</name>
</gene>
<dbReference type="RefSeq" id="WP_303302190.1">
    <property type="nucleotide sequence ID" value="NZ_BAABDA010000035.1"/>
</dbReference>
<evidence type="ECO:0008006" key="3">
    <source>
        <dbReference type="Google" id="ProtNLM"/>
    </source>
</evidence>
<dbReference type="EMBL" id="JAUOEL010000004">
    <property type="protein sequence ID" value="MDO5975022.1"/>
    <property type="molecule type" value="Genomic_DNA"/>
</dbReference>
<name>A0ABT8WPD1_9FLAO</name>
<keyword evidence="2" id="KW-1185">Reference proteome</keyword>